<dbReference type="InterPro" id="IPR014710">
    <property type="entry name" value="RmlC-like_jellyroll"/>
</dbReference>
<dbReference type="Gramene" id="GBG71451">
    <property type="protein sequence ID" value="GBG71451"/>
    <property type="gene ID" value="CBR_g8869"/>
</dbReference>
<feature type="domain" description="Cupin type-1" evidence="2">
    <location>
        <begin position="187"/>
        <end position="253"/>
    </location>
</feature>
<sequence length="303" mass="33371">MAFRTGIPSRLFRWATPLFSPPWLVLEHCLVLFLILSHPSIGIPTHQTARRRWDTGSSTSTSRSEGRGRSDGGGRQADVGVDSAAGGEHGGAAATWTSPGRLSSMGMTEGPADVFRHSYVEQSGSPTMAAIDLDPDKLPGGFRDYRGTMFRFQMGGTDDVAHVAQGPGTGPGAGDDHHDGLPSDTSEKVRVNLITTRKGAMRSGDLHNCTQFDVVLKGRVRLLMLDLGTREEREEVFEEGDYIVIPPRVPHLFHFLEDNCMIEWWACEYKAWFFRPYRERINAVNGQLRSKLSPRRAGMGGAT</sequence>
<proteinExistence type="predicted"/>
<keyword evidence="4" id="KW-1185">Reference proteome</keyword>
<feature type="region of interest" description="Disordered" evidence="1">
    <location>
        <begin position="165"/>
        <end position="184"/>
    </location>
</feature>
<evidence type="ECO:0000313" key="3">
    <source>
        <dbReference type="EMBL" id="GBG71451.1"/>
    </source>
</evidence>
<feature type="region of interest" description="Disordered" evidence="1">
    <location>
        <begin position="45"/>
        <end position="109"/>
    </location>
</feature>
<dbReference type="Gene3D" id="2.60.120.10">
    <property type="entry name" value="Jelly Rolls"/>
    <property type="match status" value="1"/>
</dbReference>
<dbReference type="SUPFAM" id="SSF51182">
    <property type="entry name" value="RmlC-like cupins"/>
    <property type="match status" value="1"/>
</dbReference>
<protein>
    <recommendedName>
        <fullName evidence="2">Cupin type-1 domain-containing protein</fullName>
    </recommendedName>
</protein>
<evidence type="ECO:0000313" key="4">
    <source>
        <dbReference type="Proteomes" id="UP000265515"/>
    </source>
</evidence>
<dbReference type="Proteomes" id="UP000265515">
    <property type="component" value="Unassembled WGS sequence"/>
</dbReference>
<dbReference type="InterPro" id="IPR006045">
    <property type="entry name" value="Cupin_1"/>
</dbReference>
<evidence type="ECO:0000259" key="2">
    <source>
        <dbReference type="Pfam" id="PF00190"/>
    </source>
</evidence>
<evidence type="ECO:0000256" key="1">
    <source>
        <dbReference type="SAM" id="MobiDB-lite"/>
    </source>
</evidence>
<comment type="caution">
    <text evidence="3">The sequence shown here is derived from an EMBL/GenBank/DDBJ whole genome shotgun (WGS) entry which is preliminary data.</text>
</comment>
<dbReference type="AlphaFoldDB" id="A0A388KN49"/>
<dbReference type="Pfam" id="PF00190">
    <property type="entry name" value="Cupin_1"/>
    <property type="match status" value="1"/>
</dbReference>
<dbReference type="EMBL" id="BFEA01000147">
    <property type="protein sequence ID" value="GBG71451.1"/>
    <property type="molecule type" value="Genomic_DNA"/>
</dbReference>
<accession>A0A388KN49</accession>
<reference evidence="3 4" key="1">
    <citation type="journal article" date="2018" name="Cell">
        <title>The Chara Genome: Secondary Complexity and Implications for Plant Terrestrialization.</title>
        <authorList>
            <person name="Nishiyama T."/>
            <person name="Sakayama H."/>
            <person name="Vries J.D."/>
            <person name="Buschmann H."/>
            <person name="Saint-Marcoux D."/>
            <person name="Ullrich K.K."/>
            <person name="Haas F.B."/>
            <person name="Vanderstraeten L."/>
            <person name="Becker D."/>
            <person name="Lang D."/>
            <person name="Vosolsobe S."/>
            <person name="Rombauts S."/>
            <person name="Wilhelmsson P.K.I."/>
            <person name="Janitza P."/>
            <person name="Kern R."/>
            <person name="Heyl A."/>
            <person name="Rumpler F."/>
            <person name="Villalobos L.I.A.C."/>
            <person name="Clay J.M."/>
            <person name="Skokan R."/>
            <person name="Toyoda A."/>
            <person name="Suzuki Y."/>
            <person name="Kagoshima H."/>
            <person name="Schijlen E."/>
            <person name="Tajeshwar N."/>
            <person name="Catarino B."/>
            <person name="Hetherington A.J."/>
            <person name="Saltykova A."/>
            <person name="Bonnot C."/>
            <person name="Breuninger H."/>
            <person name="Symeonidi A."/>
            <person name="Radhakrishnan G.V."/>
            <person name="Van Nieuwerburgh F."/>
            <person name="Deforce D."/>
            <person name="Chang C."/>
            <person name="Karol K.G."/>
            <person name="Hedrich R."/>
            <person name="Ulvskov P."/>
            <person name="Glockner G."/>
            <person name="Delwiche C.F."/>
            <person name="Petrasek J."/>
            <person name="Van de Peer Y."/>
            <person name="Friml J."/>
            <person name="Beilby M."/>
            <person name="Dolan L."/>
            <person name="Kohara Y."/>
            <person name="Sugano S."/>
            <person name="Fujiyama A."/>
            <person name="Delaux P.-M."/>
            <person name="Quint M."/>
            <person name="TheiBen G."/>
            <person name="Hagemann M."/>
            <person name="Harholt J."/>
            <person name="Dunand C."/>
            <person name="Zachgo S."/>
            <person name="Langdale J."/>
            <person name="Maumus F."/>
            <person name="Straeten D.V.D."/>
            <person name="Gould S.B."/>
            <person name="Rensing S.A."/>
        </authorList>
    </citation>
    <scope>NUCLEOTIDE SEQUENCE [LARGE SCALE GENOMIC DNA]</scope>
    <source>
        <strain evidence="3 4">S276</strain>
    </source>
</reference>
<name>A0A388KN49_CHABU</name>
<dbReference type="InterPro" id="IPR011051">
    <property type="entry name" value="RmlC_Cupin_sf"/>
</dbReference>
<dbReference type="OrthoDB" id="10264693at2759"/>
<organism evidence="3 4">
    <name type="scientific">Chara braunii</name>
    <name type="common">Braun's stonewort</name>
    <dbReference type="NCBI Taxonomy" id="69332"/>
    <lineage>
        <taxon>Eukaryota</taxon>
        <taxon>Viridiplantae</taxon>
        <taxon>Streptophyta</taxon>
        <taxon>Charophyceae</taxon>
        <taxon>Charales</taxon>
        <taxon>Characeae</taxon>
        <taxon>Chara</taxon>
    </lineage>
</organism>
<feature type="compositionally biased region" description="Basic and acidic residues" evidence="1">
    <location>
        <begin position="174"/>
        <end position="184"/>
    </location>
</feature>
<gene>
    <name evidence="3" type="ORF">CBR_g8869</name>
</gene>